<accession>A0AAW0ZZY4</accession>
<evidence type="ECO:0000313" key="1">
    <source>
        <dbReference type="EMBL" id="KAK9302558.1"/>
    </source>
</evidence>
<dbReference type="EMBL" id="JAWNGG020000093">
    <property type="protein sequence ID" value="KAK9302558.1"/>
    <property type="molecule type" value="Genomic_DNA"/>
</dbReference>
<reference evidence="1 2" key="1">
    <citation type="submission" date="2024-05" db="EMBL/GenBank/DDBJ databases">
        <title>The nuclear and mitochondrial genome assemblies of Tetragonisca angustula (Apidae: Meliponini), a tiny yet remarkable pollinator in the Neotropics.</title>
        <authorList>
            <person name="Ferrari R."/>
            <person name="Ricardo P.C."/>
            <person name="Dias F.C."/>
            <person name="Araujo N.S."/>
            <person name="Soares D.O."/>
            <person name="Zhou Q.-S."/>
            <person name="Zhu C.-D."/>
            <person name="Coutinho L."/>
            <person name="Airas M.C."/>
            <person name="Batista T.M."/>
        </authorList>
    </citation>
    <scope>NUCLEOTIDE SEQUENCE [LARGE SCALE GENOMIC DNA]</scope>
    <source>
        <strain evidence="1">ASF017062</strain>
        <tissue evidence="1">Abdomen</tissue>
    </source>
</reference>
<proteinExistence type="predicted"/>
<protein>
    <submittedName>
        <fullName evidence="1">Uncharacterized protein</fullName>
    </submittedName>
</protein>
<comment type="caution">
    <text evidence="1">The sequence shown here is derived from an EMBL/GenBank/DDBJ whole genome shotgun (WGS) entry which is preliminary data.</text>
</comment>
<dbReference type="AlphaFoldDB" id="A0AAW0ZZY4"/>
<keyword evidence="2" id="KW-1185">Reference proteome</keyword>
<evidence type="ECO:0000313" key="2">
    <source>
        <dbReference type="Proteomes" id="UP001432146"/>
    </source>
</evidence>
<dbReference type="Proteomes" id="UP001432146">
    <property type="component" value="Unassembled WGS sequence"/>
</dbReference>
<sequence length="92" mass="10344">MIGVVETVYFENDTKGNQRGPVIRLANTAFHGDTETEREGEGETALIPAHSMKEKIPEYRSVPVARCGWRLSASAAHQPTHYPNYIPYEINK</sequence>
<organism evidence="1 2">
    <name type="scientific">Tetragonisca angustula</name>
    <dbReference type="NCBI Taxonomy" id="166442"/>
    <lineage>
        <taxon>Eukaryota</taxon>
        <taxon>Metazoa</taxon>
        <taxon>Ecdysozoa</taxon>
        <taxon>Arthropoda</taxon>
        <taxon>Hexapoda</taxon>
        <taxon>Insecta</taxon>
        <taxon>Pterygota</taxon>
        <taxon>Neoptera</taxon>
        <taxon>Endopterygota</taxon>
        <taxon>Hymenoptera</taxon>
        <taxon>Apocrita</taxon>
        <taxon>Aculeata</taxon>
        <taxon>Apoidea</taxon>
        <taxon>Anthophila</taxon>
        <taxon>Apidae</taxon>
        <taxon>Tetragonisca</taxon>
    </lineage>
</organism>
<gene>
    <name evidence="1" type="ORF">QLX08_005443</name>
</gene>
<name>A0AAW0ZZY4_9HYME</name>